<accession>A0ABV7UJ79</accession>
<dbReference type="Proteomes" id="UP001595704">
    <property type="component" value="Unassembled WGS sequence"/>
</dbReference>
<dbReference type="EC" id="3.6.1.9" evidence="2"/>
<keyword evidence="2" id="KW-0378">Hydrolase</keyword>
<comment type="caution">
    <text evidence="2">The sequence shown here is derived from an EMBL/GenBank/DDBJ whole genome shotgun (WGS) entry which is preliminary data.</text>
</comment>
<dbReference type="NCBIfam" id="NF007113">
    <property type="entry name" value="PRK09562.1"/>
    <property type="match status" value="1"/>
</dbReference>
<evidence type="ECO:0000313" key="3">
    <source>
        <dbReference type="Proteomes" id="UP001595704"/>
    </source>
</evidence>
<protein>
    <submittedName>
        <fullName evidence="2">Nucleoside triphosphate pyrophosphohydrolase</fullName>
        <ecNumber evidence="2">3.6.1.9</ecNumber>
    </submittedName>
</protein>
<dbReference type="PANTHER" id="PTHR30522:SF0">
    <property type="entry name" value="NUCLEOSIDE TRIPHOSPHATE PYROPHOSPHOHYDROLASE"/>
    <property type="match status" value="1"/>
</dbReference>
<dbReference type="InterPro" id="IPR048011">
    <property type="entry name" value="NTP-PPase_MazG-like_C"/>
</dbReference>
<dbReference type="CDD" id="cd11529">
    <property type="entry name" value="NTP-PPase_MazG_Cterm"/>
    <property type="match status" value="1"/>
</dbReference>
<evidence type="ECO:0000313" key="2">
    <source>
        <dbReference type="EMBL" id="MFC3638583.1"/>
    </source>
</evidence>
<feature type="domain" description="NTP pyrophosphohydrolase MazG-like" evidence="1">
    <location>
        <begin position="44"/>
        <end position="117"/>
    </location>
</feature>
<dbReference type="InterPro" id="IPR011551">
    <property type="entry name" value="NTP_PyrPHydrolase_MazG"/>
</dbReference>
<evidence type="ECO:0000259" key="1">
    <source>
        <dbReference type="Pfam" id="PF03819"/>
    </source>
</evidence>
<sequence length="302" mass="32919">MDSDDRSGEGAGNLATTGRDIANLLAIMARLRDPETGCAWDVAQNFATIAPYTIEEAHEVADAIQRNDMDDLCEELGDLLLQVVFHARIAEEAGAFTFADVVEAITAKMVRRHPHVFGDSPDRSPEAIGAAWQRIKAGEKAARRARRAAVGADDESGLLSDVPAGLPPLSRALKLQQRAATVGFDWPDAAQVMDKVDEEINEIKHELDIIFASGSQPDRASRARAGLSSEIGDALFALVNLARHTNIDPEQALAGTNHKFVCRFSYIEKSVHTSGKQLADASLEEMEGYWRDAKKQRQETDA</sequence>
<dbReference type="CDD" id="cd11528">
    <property type="entry name" value="NTP-PPase_MazG_Nterm"/>
    <property type="match status" value="1"/>
</dbReference>
<proteinExistence type="predicted"/>
<dbReference type="InterPro" id="IPR004518">
    <property type="entry name" value="MazG-like_dom"/>
</dbReference>
<dbReference type="RefSeq" id="WP_280514582.1">
    <property type="nucleotide sequence ID" value="NZ_BNCG01000005.1"/>
</dbReference>
<name>A0ABV7UJ79_9HYPH</name>
<gene>
    <name evidence="2" type="primary">mazG</name>
    <name evidence="2" type="ORF">ACFONL_14645</name>
</gene>
<dbReference type="GO" id="GO:0047429">
    <property type="term" value="F:nucleoside triphosphate diphosphatase activity"/>
    <property type="evidence" value="ECO:0007669"/>
    <property type="project" value="UniProtKB-EC"/>
</dbReference>
<dbReference type="PANTHER" id="PTHR30522">
    <property type="entry name" value="NUCLEOSIDE TRIPHOSPHATE PYROPHOSPHOHYDROLASE"/>
    <property type="match status" value="1"/>
</dbReference>
<keyword evidence="3" id="KW-1185">Reference proteome</keyword>
<dbReference type="InterPro" id="IPR048015">
    <property type="entry name" value="NTP-PPase_MazG-like_N"/>
</dbReference>
<dbReference type="Pfam" id="PF03819">
    <property type="entry name" value="MazG"/>
    <property type="match status" value="1"/>
</dbReference>
<dbReference type="Gene3D" id="1.10.287.1080">
    <property type="entry name" value="MazG-like"/>
    <property type="match status" value="2"/>
</dbReference>
<dbReference type="SUPFAM" id="SSF101386">
    <property type="entry name" value="all-alpha NTP pyrophosphatases"/>
    <property type="match status" value="2"/>
</dbReference>
<organism evidence="2 3">
    <name type="scientific">Camelimonas fluminis</name>
    <dbReference type="NCBI Taxonomy" id="1576911"/>
    <lineage>
        <taxon>Bacteria</taxon>
        <taxon>Pseudomonadati</taxon>
        <taxon>Pseudomonadota</taxon>
        <taxon>Alphaproteobacteria</taxon>
        <taxon>Hyphomicrobiales</taxon>
        <taxon>Chelatococcaceae</taxon>
        <taxon>Camelimonas</taxon>
    </lineage>
</organism>
<dbReference type="NCBIfam" id="TIGR00444">
    <property type="entry name" value="mazG"/>
    <property type="match status" value="1"/>
</dbReference>
<dbReference type="EMBL" id="JBHRYC010000075">
    <property type="protein sequence ID" value="MFC3638583.1"/>
    <property type="molecule type" value="Genomic_DNA"/>
</dbReference>
<reference evidence="3" key="1">
    <citation type="journal article" date="2019" name="Int. J. Syst. Evol. Microbiol.">
        <title>The Global Catalogue of Microorganisms (GCM) 10K type strain sequencing project: providing services to taxonomists for standard genome sequencing and annotation.</title>
        <authorList>
            <consortium name="The Broad Institute Genomics Platform"/>
            <consortium name="The Broad Institute Genome Sequencing Center for Infectious Disease"/>
            <person name="Wu L."/>
            <person name="Ma J."/>
        </authorList>
    </citation>
    <scope>NUCLEOTIDE SEQUENCE [LARGE SCALE GENOMIC DNA]</scope>
    <source>
        <strain evidence="3">KCTC 42282</strain>
    </source>
</reference>